<dbReference type="PANTHER" id="PTHR11929:SF132">
    <property type="entry name" value="ALPHA-(1,3)-FUCOSYLTRANSFERASE 4"/>
    <property type="match status" value="1"/>
</dbReference>
<evidence type="ECO:0000256" key="3">
    <source>
        <dbReference type="ARBA" id="ARBA00008919"/>
    </source>
</evidence>
<dbReference type="AlphaFoldDB" id="A0A4U5V025"/>
<dbReference type="SUPFAM" id="SSF53756">
    <property type="entry name" value="UDP-Glycosyltransferase/glycogen phosphorylase"/>
    <property type="match status" value="1"/>
</dbReference>
<comment type="catalytic activity">
    <reaction evidence="15">
        <text>an alpha-Neu5Ac-(2-&gt;3)-beta-D-Gal-(1-&gt;4)-beta-D-GlcNAc-(1-&gt;3)-beta-D-Gal-(1-&gt;4)-beta-D-GlcNAc derivative + GDP-beta-L-fucose = an alpha-Neu5Ac-(2-&gt;3)-beta-D-Gal-(1-&gt;4)-beta-D-GlcNAc-(1-&gt;3)-beta-D-Gal-(1-&gt;4)-[alpha-L-Fuc-(1-&gt;3)]-beta-D-GlcNAc derivative + GDP + H(+)</text>
        <dbReference type="Rhea" id="RHEA:68044"/>
        <dbReference type="ChEBI" id="CHEBI:15378"/>
        <dbReference type="ChEBI" id="CHEBI:57273"/>
        <dbReference type="ChEBI" id="CHEBI:58189"/>
        <dbReference type="ChEBI" id="CHEBI:145343"/>
        <dbReference type="ChEBI" id="CHEBI:176900"/>
    </reaction>
    <physiologicalReaction direction="left-to-right" evidence="15">
        <dbReference type="Rhea" id="RHEA:68045"/>
    </physiologicalReaction>
</comment>
<feature type="domain" description="Fucosyltransferase N-terminal" evidence="20">
    <location>
        <begin position="59"/>
        <end position="166"/>
    </location>
</feature>
<organism evidence="21 22">
    <name type="scientific">Collichthys lucidus</name>
    <name type="common">Big head croaker</name>
    <name type="synonym">Sciaena lucida</name>
    <dbReference type="NCBI Taxonomy" id="240159"/>
    <lineage>
        <taxon>Eukaryota</taxon>
        <taxon>Metazoa</taxon>
        <taxon>Chordata</taxon>
        <taxon>Craniata</taxon>
        <taxon>Vertebrata</taxon>
        <taxon>Euteleostomi</taxon>
        <taxon>Actinopterygii</taxon>
        <taxon>Neopterygii</taxon>
        <taxon>Teleostei</taxon>
        <taxon>Neoteleostei</taxon>
        <taxon>Acanthomorphata</taxon>
        <taxon>Eupercaria</taxon>
        <taxon>Sciaenidae</taxon>
        <taxon>Collichthys</taxon>
    </lineage>
</organism>
<keyword evidence="8 18" id="KW-1133">Transmembrane helix</keyword>
<dbReference type="Gene3D" id="3.40.50.11660">
    <property type="entry name" value="Glycosyl transferase family 10, C-terminal domain"/>
    <property type="match status" value="1"/>
</dbReference>
<dbReference type="GO" id="GO:0017083">
    <property type="term" value="F:4-galactosyl-N-acetylglucosaminide 3-alpha-L-fucosyltransferase activity"/>
    <property type="evidence" value="ECO:0007669"/>
    <property type="project" value="UniProtKB-EC"/>
</dbReference>
<evidence type="ECO:0000313" key="21">
    <source>
        <dbReference type="EMBL" id="TKS80963.1"/>
    </source>
</evidence>
<name>A0A4U5V025_COLLU</name>
<evidence type="ECO:0000256" key="16">
    <source>
        <dbReference type="ARBA" id="ARBA00036481"/>
    </source>
</evidence>
<keyword evidence="5 18" id="KW-0808">Transferase</keyword>
<keyword evidence="9 18" id="KW-0333">Golgi apparatus</keyword>
<proteinExistence type="inferred from homology"/>
<evidence type="ECO:0000256" key="2">
    <source>
        <dbReference type="ARBA" id="ARBA00004922"/>
    </source>
</evidence>
<keyword evidence="12" id="KW-0395">Inflammatory response</keyword>
<dbReference type="InterPro" id="IPR031481">
    <property type="entry name" value="Glyco_tran_10_N"/>
</dbReference>
<evidence type="ECO:0000259" key="20">
    <source>
        <dbReference type="Pfam" id="PF17039"/>
    </source>
</evidence>
<keyword evidence="10 18" id="KW-0472">Membrane</keyword>
<dbReference type="Pfam" id="PF17039">
    <property type="entry name" value="Glyco_tran_10_N"/>
    <property type="match status" value="1"/>
</dbReference>
<feature type="transmembrane region" description="Helical" evidence="18">
    <location>
        <begin position="21"/>
        <end position="44"/>
    </location>
</feature>
<keyword evidence="7" id="KW-0735">Signal-anchor</keyword>
<evidence type="ECO:0000256" key="5">
    <source>
        <dbReference type="ARBA" id="ARBA00022679"/>
    </source>
</evidence>
<keyword evidence="4 18" id="KW-0328">Glycosyltransferase</keyword>
<dbReference type="EMBL" id="CM014090">
    <property type="protein sequence ID" value="TKS80963.1"/>
    <property type="molecule type" value="Genomic_DNA"/>
</dbReference>
<evidence type="ECO:0000256" key="4">
    <source>
        <dbReference type="ARBA" id="ARBA00022676"/>
    </source>
</evidence>
<dbReference type="InterPro" id="IPR001503">
    <property type="entry name" value="Glyco_trans_10"/>
</dbReference>
<dbReference type="EC" id="2.4.1.-" evidence="18"/>
<dbReference type="PANTHER" id="PTHR11929">
    <property type="entry name" value="ALPHA- 1,3 -FUCOSYLTRANSFERASE"/>
    <property type="match status" value="1"/>
</dbReference>
<comment type="similarity">
    <text evidence="3 18">Belongs to the glycosyltransferase 10 family.</text>
</comment>
<accession>A0A4U5V025</accession>
<comment type="subcellular location">
    <subcellularLocation>
        <location evidence="1">Golgi apparatus membrane</location>
        <topology evidence="1">Single-pass type II membrane protein</topology>
    </subcellularLocation>
    <subcellularLocation>
        <location evidence="18">Golgi apparatus</location>
        <location evidence="18">Golgi stack membrane</location>
        <topology evidence="18">Single-pass type II membrane protein</topology>
    </subcellularLocation>
</comment>
<feature type="domain" description="Fucosyltransferase C-terminal" evidence="19">
    <location>
        <begin position="192"/>
        <end position="364"/>
    </location>
</feature>
<evidence type="ECO:0000256" key="17">
    <source>
        <dbReference type="ARBA" id="ARBA00046186"/>
    </source>
</evidence>
<evidence type="ECO:0000256" key="6">
    <source>
        <dbReference type="ARBA" id="ARBA00022692"/>
    </source>
</evidence>
<reference evidence="21 22" key="1">
    <citation type="submission" date="2019-01" db="EMBL/GenBank/DDBJ databases">
        <title>Genome Assembly of Collichthys lucidus.</title>
        <authorList>
            <person name="Cai M."/>
            <person name="Xiao S."/>
        </authorList>
    </citation>
    <scope>NUCLEOTIDE SEQUENCE [LARGE SCALE GENOMIC DNA]</scope>
    <source>
        <strain evidence="21">JT15FE1705JMU</strain>
        <tissue evidence="21">Muscle</tissue>
    </source>
</reference>
<sequence>MGAGERRTSLSHREKCCVLRRTCSSVCVATVGFVSILGVSLLWLPEPRIVDPLVSKVNSPVTILIWTQPFGHYSSLPDCSELYQINQCTLTDDARAYLHADAVIVHHREVATGKADLPPEPRPRAQKWIWMNFESPTHTHRLKYFEGVFNLTMTYRTDSDIFVPYGYLFRNKGAQNHFVHPLRVPTRSRLHRPRLVVWVVSNWSESHARVAFYYSLSRYIRVDVFGRAGQPVPKDSSVVRLVERYQFYLALENSQHTDYITEKLWNAVQAGAIPVVLGPSRQNYERFLPPEAFIHVDDFPTVRGLARYLMMLRRNPARLRRHLNWRGSYSMHQASFWSEHYCTACNAVMRNRGRTDVVQHLSDWFES</sequence>
<dbReference type="FunFam" id="3.40.50.11660:FF:000001">
    <property type="entry name" value="alpha-(1,3)-fucosyltransferase 9"/>
    <property type="match status" value="1"/>
</dbReference>
<comment type="catalytic activity">
    <reaction evidence="16">
        <text>an N-acetyl-alpha-neuraminyl-(2-&gt;3)-beta-D-galactosyl-(1-&gt;4)-N-acetyl-beta-D-glucosaminyl derivative + GDP-beta-L-fucose = an alpha-Neu5Ac-(2-&gt;3)-beta-D-Gal-(1-&gt;4)-[alpha-L-Fuc-(1-&gt;3)]-beta-D-GlcNAc derivative + GDP + H(+)</text>
        <dbReference type="Rhea" id="RHEA:56076"/>
        <dbReference type="ChEBI" id="CHEBI:15378"/>
        <dbReference type="ChEBI" id="CHEBI:57273"/>
        <dbReference type="ChEBI" id="CHEBI:58189"/>
        <dbReference type="ChEBI" id="CHEBI:136545"/>
        <dbReference type="ChEBI" id="CHEBI:139509"/>
    </reaction>
    <physiologicalReaction direction="left-to-right" evidence="16">
        <dbReference type="Rhea" id="RHEA:56077"/>
    </physiologicalReaction>
</comment>
<evidence type="ECO:0000259" key="19">
    <source>
        <dbReference type="Pfam" id="PF00852"/>
    </source>
</evidence>
<evidence type="ECO:0000313" key="22">
    <source>
        <dbReference type="Proteomes" id="UP000298787"/>
    </source>
</evidence>
<keyword evidence="22" id="KW-1185">Reference proteome</keyword>
<evidence type="ECO:0000256" key="15">
    <source>
        <dbReference type="ARBA" id="ARBA00036234"/>
    </source>
</evidence>
<comment type="pathway">
    <text evidence="2">Protein modification; protein glycosylation.</text>
</comment>
<dbReference type="InterPro" id="IPR055270">
    <property type="entry name" value="Glyco_tran_10_C"/>
</dbReference>
<dbReference type="GO" id="GO:0032580">
    <property type="term" value="C:Golgi cisterna membrane"/>
    <property type="evidence" value="ECO:0007669"/>
    <property type="project" value="UniProtKB-SubCell"/>
</dbReference>
<evidence type="ECO:0000256" key="8">
    <source>
        <dbReference type="ARBA" id="ARBA00022989"/>
    </source>
</evidence>
<gene>
    <name evidence="21" type="ORF">D9C73_015067</name>
</gene>
<evidence type="ECO:0000256" key="10">
    <source>
        <dbReference type="ARBA" id="ARBA00023136"/>
    </source>
</evidence>
<evidence type="ECO:0000256" key="18">
    <source>
        <dbReference type="RuleBase" id="RU003832"/>
    </source>
</evidence>
<evidence type="ECO:0000256" key="7">
    <source>
        <dbReference type="ARBA" id="ARBA00022968"/>
    </source>
</evidence>
<evidence type="ECO:0000256" key="13">
    <source>
        <dbReference type="ARBA" id="ARBA00029329"/>
    </source>
</evidence>
<evidence type="ECO:0000256" key="14">
    <source>
        <dbReference type="ARBA" id="ARBA00035849"/>
    </source>
</evidence>
<dbReference type="UniPathway" id="UPA00378"/>
<evidence type="ECO:0000256" key="1">
    <source>
        <dbReference type="ARBA" id="ARBA00004323"/>
    </source>
</evidence>
<keyword evidence="6 18" id="KW-0812">Transmembrane</keyword>
<comment type="catalytic activity">
    <reaction evidence="14">
        <text>an alpha-Neu5Ac-(2-&gt;3)-beta-D-Gal-(1-&gt;4)-beta-D-GlcNAc6S derivative + GDP-beta-L-fucose = an alpha-Neu5Ac-(2-&gt;3)-beta-D-Gal-(1-&gt;4)-[alpha-L-Fuc-(1-&gt;3)]-beta-D-GlcNAc6S derivative + GDP + H(+)</text>
        <dbReference type="Rhea" id="RHEA:62004"/>
        <dbReference type="ChEBI" id="CHEBI:15378"/>
        <dbReference type="ChEBI" id="CHEBI:57273"/>
        <dbReference type="ChEBI" id="CHEBI:58189"/>
        <dbReference type="ChEBI" id="CHEBI:145344"/>
        <dbReference type="ChEBI" id="CHEBI:145345"/>
    </reaction>
    <physiologicalReaction direction="left-to-right" evidence="14">
        <dbReference type="Rhea" id="RHEA:62005"/>
    </physiologicalReaction>
</comment>
<protein>
    <recommendedName>
        <fullName evidence="18">Fucosyltransferase</fullName>
        <ecNumber evidence="18">2.4.1.-</ecNumber>
    </recommendedName>
</protein>
<dbReference type="GO" id="GO:0006954">
    <property type="term" value="P:inflammatory response"/>
    <property type="evidence" value="ECO:0007669"/>
    <property type="project" value="UniProtKB-KW"/>
</dbReference>
<comment type="catalytic activity">
    <reaction evidence="13">
        <text>a beta-D-galactosyl-(1-&gt;4)-N-acetyl-beta-D-glucosaminyl derivative + GDP-beta-L-fucose = a beta-D-galactosyl-(1-&gt;4)-[alpha-L-fucosyl-(1-&gt;3)]-N-acetyl-beta-D-glucosaminyl derivative + GDP + H(+)</text>
        <dbReference type="Rhea" id="RHEA:14257"/>
        <dbReference type="ChEBI" id="CHEBI:15378"/>
        <dbReference type="ChEBI" id="CHEBI:57273"/>
        <dbReference type="ChEBI" id="CHEBI:58189"/>
        <dbReference type="ChEBI" id="CHEBI:133507"/>
        <dbReference type="ChEBI" id="CHEBI:137941"/>
        <dbReference type="EC" id="2.4.1.152"/>
    </reaction>
    <physiologicalReaction direction="left-to-right" evidence="13">
        <dbReference type="Rhea" id="RHEA:14258"/>
    </physiologicalReaction>
</comment>
<dbReference type="Pfam" id="PF00852">
    <property type="entry name" value="Glyco_transf_10"/>
    <property type="match status" value="1"/>
</dbReference>
<dbReference type="Proteomes" id="UP000298787">
    <property type="component" value="Chromosome 13"/>
</dbReference>
<evidence type="ECO:0000256" key="12">
    <source>
        <dbReference type="ARBA" id="ARBA00023198"/>
    </source>
</evidence>
<dbReference type="GO" id="GO:0000139">
    <property type="term" value="C:Golgi membrane"/>
    <property type="evidence" value="ECO:0007669"/>
    <property type="project" value="UniProtKB-SubCell"/>
</dbReference>
<dbReference type="InterPro" id="IPR038577">
    <property type="entry name" value="GT10-like_C_sf"/>
</dbReference>
<evidence type="ECO:0000256" key="11">
    <source>
        <dbReference type="ARBA" id="ARBA00023180"/>
    </source>
</evidence>
<comment type="function">
    <text evidence="17">Catalyzes alpha(1-&gt;3) linkage of fucosyl moiety transferred from GDP-beta-L-fucose to N-acetyl glucosamine (GlcNAc) within type 2 lactosamine (LacNAc, Gal-beta(1-&gt;4)GlcNAc) glycan attached to N- or O-linked glycoproteins. Robustly fucosylates nonsialylated distal LacNAc unit of the polylactosamine chain to form Lewis X antigen (CD15), a glycan determinant known to mediate important cellular functions in development and immunity. Fucosylates with lower efficiency sialylated LacNAc acceptors to form sialyl Lewis X and 6-sulfo sialyl Lewis X determinants that serve as recognition epitopes for C-type lectins. Together with FUT7 contributes to SELE, SELL and SELP selectin ligand biosynthesis and selectin-dependent lymphocyte homing, leukocyte migration and blood leukocyte homeostasis. In a cell type specific manner, may also fucosylate the internal LacNAc unit of the polylactosamine chain to form VIM-2 antigen that serves as recognition epitope for SELE.</text>
</comment>
<evidence type="ECO:0000256" key="9">
    <source>
        <dbReference type="ARBA" id="ARBA00023034"/>
    </source>
</evidence>
<dbReference type="STRING" id="240159.A0A4U5V025"/>
<keyword evidence="11" id="KW-0325">Glycoprotein</keyword>